<sequence>MTIQKPPRASFLGLDFASAPADFTKKAIAKHGHVWEVVVGGIIGPRVFGIAGAEALKAFYNPENICRYPAANQHVLNYFWTSRGFPGLPPLDGPNHLVRKRNFLTLTTYESTEKLLQVTDEPMEEAIKAIGKDNQAFSFFDFSNRMVFGLFSKQWFGLGIDDWEGGARAEALTKAIQEIFAVVGDKDPEVEAKVEAKSLLTSYMEAVLAAVRARPADYQKSRLAAYLKTEETQMLNDDELIMDMFQVLASGTYGLVTHGTCSADALLEYPEVRAKVAAEVRDFHGPITIKNLLALKYTTAFVKEVLRWYPVVHSLVGYSLRDFTVEGMLVPANEKVMACLWGTLHDPTVFENPKRFDPERHMPPRNNGQQESWNDWSVVFGGGDGHNGHACAGKMVVLAHLVHMTTRLVQNWDFHKEDPDEKVVWPRCESHAENGLMLRRGAAPSSKPRRGMYF</sequence>
<evidence type="ECO:0000313" key="10">
    <source>
        <dbReference type="Proteomes" id="UP001438707"/>
    </source>
</evidence>
<dbReference type="EMBL" id="JALJOS010000029">
    <property type="protein sequence ID" value="KAK9822960.1"/>
    <property type="molecule type" value="Genomic_DNA"/>
</dbReference>
<feature type="binding site" description="axial binding residue" evidence="8">
    <location>
        <position position="391"/>
    </location>
    <ligand>
        <name>heme</name>
        <dbReference type="ChEBI" id="CHEBI:30413"/>
    </ligand>
    <ligandPart>
        <name>Fe</name>
        <dbReference type="ChEBI" id="CHEBI:18248"/>
    </ligandPart>
</feature>
<dbReference type="PANTHER" id="PTHR24286">
    <property type="entry name" value="CYTOCHROME P450 26"/>
    <property type="match status" value="1"/>
</dbReference>
<dbReference type="CDD" id="cd00302">
    <property type="entry name" value="cytochrome_P450"/>
    <property type="match status" value="1"/>
</dbReference>
<evidence type="ECO:0000256" key="1">
    <source>
        <dbReference type="ARBA" id="ARBA00001971"/>
    </source>
</evidence>
<dbReference type="PRINTS" id="PR00463">
    <property type="entry name" value="EP450I"/>
</dbReference>
<comment type="cofactor">
    <cofactor evidence="1 8">
        <name>heme</name>
        <dbReference type="ChEBI" id="CHEBI:30413"/>
    </cofactor>
</comment>
<evidence type="ECO:0000313" key="9">
    <source>
        <dbReference type="EMBL" id="KAK9822960.1"/>
    </source>
</evidence>
<keyword evidence="10" id="KW-1185">Reference proteome</keyword>
<dbReference type="GO" id="GO:0005506">
    <property type="term" value="F:iron ion binding"/>
    <property type="evidence" value="ECO:0007669"/>
    <property type="project" value="InterPro"/>
</dbReference>
<dbReference type="GO" id="GO:0004497">
    <property type="term" value="F:monooxygenase activity"/>
    <property type="evidence" value="ECO:0007669"/>
    <property type="project" value="UniProtKB-KW"/>
</dbReference>
<protein>
    <recommendedName>
        <fullName evidence="11">Cytochrome P450</fullName>
    </recommendedName>
</protein>
<dbReference type="SUPFAM" id="SSF48264">
    <property type="entry name" value="Cytochrome P450"/>
    <property type="match status" value="1"/>
</dbReference>
<comment type="caution">
    <text evidence="9">The sequence shown here is derived from an EMBL/GenBank/DDBJ whole genome shotgun (WGS) entry which is preliminary data.</text>
</comment>
<evidence type="ECO:0000256" key="5">
    <source>
        <dbReference type="ARBA" id="ARBA00023002"/>
    </source>
</evidence>
<name>A0AAW1QN72_9CHLO</name>
<dbReference type="GO" id="GO:0020037">
    <property type="term" value="F:heme binding"/>
    <property type="evidence" value="ECO:0007669"/>
    <property type="project" value="InterPro"/>
</dbReference>
<evidence type="ECO:0000256" key="8">
    <source>
        <dbReference type="PIRSR" id="PIRSR602401-1"/>
    </source>
</evidence>
<dbReference type="GO" id="GO:0016125">
    <property type="term" value="P:sterol metabolic process"/>
    <property type="evidence" value="ECO:0007669"/>
    <property type="project" value="TreeGrafter"/>
</dbReference>
<dbReference type="PANTHER" id="PTHR24286:SF24">
    <property type="entry name" value="LANOSTEROL 14-ALPHA DEMETHYLASE"/>
    <property type="match status" value="1"/>
</dbReference>
<dbReference type="Proteomes" id="UP001438707">
    <property type="component" value="Unassembled WGS sequence"/>
</dbReference>
<keyword evidence="3 8" id="KW-0349">Heme</keyword>
<evidence type="ECO:0000256" key="4">
    <source>
        <dbReference type="ARBA" id="ARBA00022723"/>
    </source>
</evidence>
<dbReference type="InterPro" id="IPR002401">
    <property type="entry name" value="Cyt_P450_E_grp-I"/>
</dbReference>
<gene>
    <name evidence="9" type="ORF">WJX74_009114</name>
</gene>
<keyword evidence="6 8" id="KW-0408">Iron</keyword>
<keyword evidence="5" id="KW-0560">Oxidoreductase</keyword>
<dbReference type="Gene3D" id="1.10.630.10">
    <property type="entry name" value="Cytochrome P450"/>
    <property type="match status" value="1"/>
</dbReference>
<proteinExistence type="inferred from homology"/>
<keyword evidence="4 8" id="KW-0479">Metal-binding</keyword>
<dbReference type="InterPro" id="IPR036396">
    <property type="entry name" value="Cyt_P450_sf"/>
</dbReference>
<dbReference type="Pfam" id="PF00067">
    <property type="entry name" value="p450"/>
    <property type="match status" value="1"/>
</dbReference>
<evidence type="ECO:0000256" key="3">
    <source>
        <dbReference type="ARBA" id="ARBA00022617"/>
    </source>
</evidence>
<evidence type="ECO:0008006" key="11">
    <source>
        <dbReference type="Google" id="ProtNLM"/>
    </source>
</evidence>
<dbReference type="AlphaFoldDB" id="A0AAW1QN72"/>
<accession>A0AAW1QN72</accession>
<reference evidence="9 10" key="1">
    <citation type="journal article" date="2024" name="Nat. Commun.">
        <title>Phylogenomics reveals the evolutionary origins of lichenization in chlorophyte algae.</title>
        <authorList>
            <person name="Puginier C."/>
            <person name="Libourel C."/>
            <person name="Otte J."/>
            <person name="Skaloud P."/>
            <person name="Haon M."/>
            <person name="Grisel S."/>
            <person name="Petersen M."/>
            <person name="Berrin J.G."/>
            <person name="Delaux P.M."/>
            <person name="Dal Grande F."/>
            <person name="Keller J."/>
        </authorList>
    </citation>
    <scope>NUCLEOTIDE SEQUENCE [LARGE SCALE GENOMIC DNA]</scope>
    <source>
        <strain evidence="9 10">SAG 2145</strain>
    </source>
</reference>
<evidence type="ECO:0000256" key="6">
    <source>
        <dbReference type="ARBA" id="ARBA00023004"/>
    </source>
</evidence>
<comment type="similarity">
    <text evidence="2">Belongs to the cytochrome P450 family.</text>
</comment>
<evidence type="ECO:0000256" key="7">
    <source>
        <dbReference type="ARBA" id="ARBA00023033"/>
    </source>
</evidence>
<dbReference type="GO" id="GO:0016705">
    <property type="term" value="F:oxidoreductase activity, acting on paired donors, with incorporation or reduction of molecular oxygen"/>
    <property type="evidence" value="ECO:0007669"/>
    <property type="project" value="InterPro"/>
</dbReference>
<keyword evidence="7" id="KW-0503">Monooxygenase</keyword>
<organism evidence="9 10">
    <name type="scientific">Apatococcus lobatus</name>
    <dbReference type="NCBI Taxonomy" id="904363"/>
    <lineage>
        <taxon>Eukaryota</taxon>
        <taxon>Viridiplantae</taxon>
        <taxon>Chlorophyta</taxon>
        <taxon>core chlorophytes</taxon>
        <taxon>Trebouxiophyceae</taxon>
        <taxon>Chlorellales</taxon>
        <taxon>Chlorellaceae</taxon>
        <taxon>Apatococcus</taxon>
    </lineage>
</organism>
<dbReference type="InterPro" id="IPR001128">
    <property type="entry name" value="Cyt_P450"/>
</dbReference>
<evidence type="ECO:0000256" key="2">
    <source>
        <dbReference type="ARBA" id="ARBA00010617"/>
    </source>
</evidence>